<organism evidence="4 5">
    <name type="scientific">Marine Group III euryarchaeote CG-Epi1</name>
    <dbReference type="NCBI Taxonomy" id="1888995"/>
    <lineage>
        <taxon>Archaea</taxon>
        <taxon>Methanobacteriati</taxon>
        <taxon>Thermoplasmatota</taxon>
        <taxon>Thermoplasmata</taxon>
        <taxon>Candidatus Thermoprofundales</taxon>
    </lineage>
</organism>
<dbReference type="Pfam" id="PF03435">
    <property type="entry name" value="Sacchrp_dh_NADP"/>
    <property type="match status" value="1"/>
</dbReference>
<feature type="domain" description="Saccharopine dehydrogenase-like C-terminal" evidence="3">
    <location>
        <begin position="117"/>
        <end position="360"/>
    </location>
</feature>
<feature type="domain" description="Saccharopine dehydrogenase NADP binding" evidence="2">
    <location>
        <begin position="3"/>
        <end position="108"/>
    </location>
</feature>
<sequence>MNIAVIGTGMVGRLIAVELSRDHQVYAIDNNSDNLILLNKYDPKIITNRIDIVKEDFLADLNADLIVNCVPGFMGFDTSKKILKEKTCVDISFMPEDCYDLEDYANKANTALYPDAGVAPGLSNIIVGNLISNYDIDEIKIMVGGLPKEKNPPWNYKAPFSPIDVIEEYTRPARIKENGQIKTVKALTGKINFEVEEIGKLEAFLTDGLRTLLNSKLTNDIPTLLEYTIRYPGHSNMVSELINSGKLDNITISHNGKTVNQKEFTTKKLFKEWELAETDKEFTLLIITAKTMDSREISCVVYDEWRNGWSSMSRTTGLTACAIANLVLEKGLKNTGVIPPEQLGSNQDYFDYIINYLKEKKISISFSNEKNPLVIK</sequence>
<dbReference type="EMBL" id="MIZA01000020">
    <property type="protein sequence ID" value="OIR18506.1"/>
    <property type="molecule type" value="Genomic_DNA"/>
</dbReference>
<dbReference type="PANTHER" id="PTHR11133">
    <property type="entry name" value="SACCHAROPINE DEHYDROGENASE"/>
    <property type="match status" value="1"/>
</dbReference>
<dbReference type="SUPFAM" id="SSF51735">
    <property type="entry name" value="NAD(P)-binding Rossmann-fold domains"/>
    <property type="match status" value="1"/>
</dbReference>
<dbReference type="Gene3D" id="3.40.50.720">
    <property type="entry name" value="NAD(P)-binding Rossmann-like Domain"/>
    <property type="match status" value="2"/>
</dbReference>
<dbReference type="InterPro" id="IPR036291">
    <property type="entry name" value="NAD(P)-bd_dom_sf"/>
</dbReference>
<name>A0A1J5TC72_9ARCH</name>
<comment type="caution">
    <text evidence="4">The sequence shown here is derived from an EMBL/GenBank/DDBJ whole genome shotgun (WGS) entry which is preliminary data.</text>
</comment>
<proteinExistence type="predicted"/>
<evidence type="ECO:0000256" key="1">
    <source>
        <dbReference type="ARBA" id="ARBA00023002"/>
    </source>
</evidence>
<dbReference type="STRING" id="1888995.BD935_01745"/>
<reference evidence="4 5" key="1">
    <citation type="submission" date="2016-08" db="EMBL/GenBank/DDBJ databases">
        <title>New Insights into Marine Group III Euryarchaeota, from dark to light.</title>
        <authorList>
            <person name="Haro-Moreno J.M."/>
            <person name="Rodriguez-Valera F."/>
            <person name="Lopez-Garcia P."/>
            <person name="Moreira D."/>
            <person name="Martin-Cuadrado A.B."/>
        </authorList>
    </citation>
    <scope>NUCLEOTIDE SEQUENCE [LARGE SCALE GENOMIC DNA]</scope>
    <source>
        <strain evidence="4">CG-Epi1</strain>
    </source>
</reference>
<evidence type="ECO:0000259" key="3">
    <source>
        <dbReference type="Pfam" id="PF16653"/>
    </source>
</evidence>
<accession>A0A1J5TC72</accession>
<evidence type="ECO:0000313" key="4">
    <source>
        <dbReference type="EMBL" id="OIR18506.1"/>
    </source>
</evidence>
<dbReference type="InterPro" id="IPR032095">
    <property type="entry name" value="Sacchrp_dh-like_C"/>
</dbReference>
<dbReference type="AlphaFoldDB" id="A0A1J5TC72"/>
<dbReference type="InterPro" id="IPR051168">
    <property type="entry name" value="AASS"/>
</dbReference>
<gene>
    <name evidence="4" type="ORF">BD935_01745</name>
</gene>
<dbReference type="Proteomes" id="UP000183080">
    <property type="component" value="Unassembled WGS sequence"/>
</dbReference>
<dbReference type="Gene3D" id="3.30.360.10">
    <property type="entry name" value="Dihydrodipicolinate Reductase, domain 2"/>
    <property type="match status" value="1"/>
</dbReference>
<evidence type="ECO:0008006" key="6">
    <source>
        <dbReference type="Google" id="ProtNLM"/>
    </source>
</evidence>
<keyword evidence="1" id="KW-0560">Oxidoreductase</keyword>
<dbReference type="SUPFAM" id="SSF55347">
    <property type="entry name" value="Glyceraldehyde-3-phosphate dehydrogenase-like, C-terminal domain"/>
    <property type="match status" value="1"/>
</dbReference>
<evidence type="ECO:0000313" key="5">
    <source>
        <dbReference type="Proteomes" id="UP000183080"/>
    </source>
</evidence>
<dbReference type="Pfam" id="PF16653">
    <property type="entry name" value="Sacchrp_dh_C"/>
    <property type="match status" value="1"/>
</dbReference>
<evidence type="ECO:0000259" key="2">
    <source>
        <dbReference type="Pfam" id="PF03435"/>
    </source>
</evidence>
<dbReference type="InterPro" id="IPR005097">
    <property type="entry name" value="Sacchrp_dh_NADP-bd"/>
</dbReference>
<dbReference type="PANTHER" id="PTHR11133:SF22">
    <property type="entry name" value="ALPHA-AMINOADIPIC SEMIALDEHYDE SYNTHASE, MITOCHONDRIAL"/>
    <property type="match status" value="1"/>
</dbReference>
<dbReference type="GO" id="GO:0016491">
    <property type="term" value="F:oxidoreductase activity"/>
    <property type="evidence" value="ECO:0007669"/>
    <property type="project" value="UniProtKB-KW"/>
</dbReference>
<protein>
    <recommendedName>
        <fullName evidence="6">Saccharopine dehydrogenase</fullName>
    </recommendedName>
</protein>